<name>A0ABP8MKD8_9BACT</name>
<organism evidence="1 2">
    <name type="scientific">Novipirellula rosea</name>
    <dbReference type="NCBI Taxonomy" id="1031540"/>
    <lineage>
        <taxon>Bacteria</taxon>
        <taxon>Pseudomonadati</taxon>
        <taxon>Planctomycetota</taxon>
        <taxon>Planctomycetia</taxon>
        <taxon>Pirellulales</taxon>
        <taxon>Pirellulaceae</taxon>
        <taxon>Novipirellula</taxon>
    </lineage>
</organism>
<accession>A0ABP8MKD8</accession>
<dbReference type="Gene3D" id="1.10.4200.10">
    <property type="entry name" value="Triphosphoribosyl-dephospho-CoA protein"/>
    <property type="match status" value="1"/>
</dbReference>
<evidence type="ECO:0000313" key="2">
    <source>
        <dbReference type="Proteomes" id="UP001500840"/>
    </source>
</evidence>
<dbReference type="InterPro" id="IPR002736">
    <property type="entry name" value="CitG"/>
</dbReference>
<dbReference type="Proteomes" id="UP001500840">
    <property type="component" value="Unassembled WGS sequence"/>
</dbReference>
<dbReference type="RefSeq" id="WP_345321284.1">
    <property type="nucleotide sequence ID" value="NZ_BAABGA010000022.1"/>
</dbReference>
<proteinExistence type="predicted"/>
<protein>
    <submittedName>
        <fullName evidence="1">Triphosphoribosyl-dephospho-CoA synthase</fullName>
    </submittedName>
</protein>
<dbReference type="EMBL" id="BAABGA010000022">
    <property type="protein sequence ID" value="GAA4451038.1"/>
    <property type="molecule type" value="Genomic_DNA"/>
</dbReference>
<sequence>MARKPLDAVRSKVRSIGDAVRWACVLESTAPKAGNVYPGRSFSNLSYGDFIVAAEIAAESFAMPGRHFSEMVLGAVRQTKLATSSNVNLGILLLIGPIAEVAHRDVDAELQPAVASLLDGQNQDDAACIFEAIRVATAGGLGEVDEMDVRDAASSGTDLIAAMRLAAERDLVAYQYANGFKDLFDRVVPLVEKAIIESGGILGGISDAHIDLLADHPDSLIARKCGDEIANAVQQRASKLDKRDSVAVEELDAYLRSDGNRLNPGTTADLIAAALFVLLVRA</sequence>
<comment type="caution">
    <text evidence="1">The sequence shown here is derived from an EMBL/GenBank/DDBJ whole genome shotgun (WGS) entry which is preliminary data.</text>
</comment>
<gene>
    <name evidence="1" type="ORF">GCM10023156_18100</name>
</gene>
<reference evidence="2" key="1">
    <citation type="journal article" date="2019" name="Int. J. Syst. Evol. Microbiol.">
        <title>The Global Catalogue of Microorganisms (GCM) 10K type strain sequencing project: providing services to taxonomists for standard genome sequencing and annotation.</title>
        <authorList>
            <consortium name="The Broad Institute Genomics Platform"/>
            <consortium name="The Broad Institute Genome Sequencing Center for Infectious Disease"/>
            <person name="Wu L."/>
            <person name="Ma J."/>
        </authorList>
    </citation>
    <scope>NUCLEOTIDE SEQUENCE [LARGE SCALE GENOMIC DNA]</scope>
    <source>
        <strain evidence="2">JCM 17759</strain>
    </source>
</reference>
<dbReference type="PANTHER" id="PTHR42280:SF1">
    <property type="entry name" value="CITG FAMILY PROTEIN"/>
    <property type="match status" value="1"/>
</dbReference>
<dbReference type="Pfam" id="PF01874">
    <property type="entry name" value="CitG"/>
    <property type="match status" value="1"/>
</dbReference>
<dbReference type="PANTHER" id="PTHR42280">
    <property type="entry name" value="CITG FAMILY PROTEIN"/>
    <property type="match status" value="1"/>
</dbReference>
<evidence type="ECO:0000313" key="1">
    <source>
        <dbReference type="EMBL" id="GAA4451038.1"/>
    </source>
</evidence>
<keyword evidence="2" id="KW-1185">Reference proteome</keyword>